<reference evidence="5 6" key="2">
    <citation type="submission" date="2017-10" db="EMBL/GenBank/DDBJ databases">
        <title>Extensive intraspecific genome diversity in a model arbuscular mycorrhizal fungus.</title>
        <authorList>
            <person name="Chen E.C.H."/>
            <person name="Morin E."/>
            <person name="Baudet D."/>
            <person name="Noel J."/>
            <person name="Ndikumana S."/>
            <person name="Charron P."/>
            <person name="St-Onge C."/>
            <person name="Giorgi J."/>
            <person name="Grigoriev I.V."/>
            <person name="Roux C."/>
            <person name="Martin F.M."/>
            <person name="Corradi N."/>
        </authorList>
    </citation>
    <scope>NUCLEOTIDE SEQUENCE [LARGE SCALE GENOMIC DNA]</scope>
    <source>
        <strain evidence="5 6">C2</strain>
    </source>
</reference>
<evidence type="ECO:0000256" key="2">
    <source>
        <dbReference type="ARBA" id="ARBA00004613"/>
    </source>
</evidence>
<accession>A0A2N1MJ21</accession>
<evidence type="ECO:0000256" key="3">
    <source>
        <dbReference type="ARBA" id="ARBA00022525"/>
    </source>
</evidence>
<feature type="non-terminal residue" evidence="5">
    <location>
        <position position="195"/>
    </location>
</feature>
<organism evidence="5 6">
    <name type="scientific">Rhizophagus irregularis</name>
    <dbReference type="NCBI Taxonomy" id="588596"/>
    <lineage>
        <taxon>Eukaryota</taxon>
        <taxon>Fungi</taxon>
        <taxon>Fungi incertae sedis</taxon>
        <taxon>Mucoromycota</taxon>
        <taxon>Glomeromycotina</taxon>
        <taxon>Glomeromycetes</taxon>
        <taxon>Glomerales</taxon>
        <taxon>Glomeraceae</taxon>
        <taxon>Rhizophagus</taxon>
    </lineage>
</organism>
<reference evidence="5 6" key="1">
    <citation type="submission" date="2016-04" db="EMBL/GenBank/DDBJ databases">
        <title>Genome analyses suggest a sexual origin of heterokaryosis in a supposedly ancient asexual fungus.</title>
        <authorList>
            <person name="Ropars J."/>
            <person name="Sedzielewska K."/>
            <person name="Noel J."/>
            <person name="Charron P."/>
            <person name="Farinelli L."/>
            <person name="Marton T."/>
            <person name="Kruger M."/>
            <person name="Pelin A."/>
            <person name="Brachmann A."/>
            <person name="Corradi N."/>
        </authorList>
    </citation>
    <scope>NUCLEOTIDE SEQUENCE [LARGE SCALE GENOMIC DNA]</scope>
    <source>
        <strain evidence="5 6">C2</strain>
    </source>
</reference>
<evidence type="ECO:0000256" key="1">
    <source>
        <dbReference type="ARBA" id="ARBA00004340"/>
    </source>
</evidence>
<dbReference type="InterPro" id="IPR045379">
    <property type="entry name" value="Crinkler_N"/>
</dbReference>
<dbReference type="VEuPathDB" id="FungiDB:FUN_009302"/>
<comment type="caution">
    <text evidence="5">The sequence shown here is derived from an EMBL/GenBank/DDBJ whole genome shotgun (WGS) entry which is preliminary data.</text>
</comment>
<dbReference type="GO" id="GO:0005576">
    <property type="term" value="C:extracellular region"/>
    <property type="evidence" value="ECO:0007669"/>
    <property type="project" value="UniProtKB-SubCell"/>
</dbReference>
<proteinExistence type="predicted"/>
<dbReference type="Proteomes" id="UP000233469">
    <property type="component" value="Unassembled WGS sequence"/>
</dbReference>
<dbReference type="EMBL" id="LLXL01002154">
    <property type="protein sequence ID" value="PKK61641.1"/>
    <property type="molecule type" value="Genomic_DNA"/>
</dbReference>
<keyword evidence="3" id="KW-0964">Secreted</keyword>
<evidence type="ECO:0000313" key="5">
    <source>
        <dbReference type="EMBL" id="PKK61641.1"/>
    </source>
</evidence>
<dbReference type="AlphaFoldDB" id="A0A2N1MJ21"/>
<dbReference type="GO" id="GO:0043657">
    <property type="term" value="C:host cell"/>
    <property type="evidence" value="ECO:0007669"/>
    <property type="project" value="UniProtKB-SubCell"/>
</dbReference>
<dbReference type="VEuPathDB" id="FungiDB:RhiirA1_470102"/>
<name>A0A2N1MJ21_9GLOM</name>
<feature type="domain" description="Crinkler effector protein N-terminal" evidence="4">
    <location>
        <begin position="3"/>
        <end position="101"/>
    </location>
</feature>
<dbReference type="VEuPathDB" id="FungiDB:RhiirFUN_014847"/>
<dbReference type="VEuPathDB" id="FungiDB:RhiirFUN_002878"/>
<sequence>MSITLFCLVKENSTANAFSVKISNDELISELKKAVKAEKAPEFDHFPVDKLKLWNVSIPDDHDDLLSNLSLNDGDELLATREIGDYWTEKPPKRHIHVLVEPPVSTSASNEILELREKLTSLQALLNKSVHATKSIYSYTYFVSATYPFKDQVKVVPEKLIEGKNGRGNLDYRIESCTTGRIIGLVEVKKDDFKQ</sequence>
<gene>
    <name evidence="5" type="ORF">RhiirC2_760490</name>
</gene>
<protein>
    <recommendedName>
        <fullName evidence="4">Crinkler effector protein N-terminal domain-containing protein</fullName>
    </recommendedName>
</protein>
<comment type="subcellular location">
    <subcellularLocation>
        <location evidence="1">Host cell</location>
    </subcellularLocation>
    <subcellularLocation>
        <location evidence="2">Secreted</location>
    </subcellularLocation>
</comment>
<dbReference type="Pfam" id="PF20147">
    <property type="entry name" value="Crinkler"/>
    <property type="match status" value="1"/>
</dbReference>
<evidence type="ECO:0000259" key="4">
    <source>
        <dbReference type="Pfam" id="PF20147"/>
    </source>
</evidence>
<evidence type="ECO:0000313" key="6">
    <source>
        <dbReference type="Proteomes" id="UP000233469"/>
    </source>
</evidence>